<keyword evidence="19" id="KW-1185">Reference proteome</keyword>
<sequence>MSSVLSFFMVLFVSILAGSKAISISEERAVKYKPCSTTKRAVAVRIGGVVDYGTTRIGKEQKVAMEMAIQDSMISNLDSSSTTTCSQLQLDLHLKDSQGNPPRAAAAASDLIRSEQVQAIIGTLTLQEVALVSETDNMNTTKNLPLIVSLNSPAQSSSPVPFHSSIFLQMANDITFQMHCIAAIVGHFNWRKVTAIYEHSIGFSDGSGIITLLSESLRLVNSEIEHHEAFPSLSSHSDPKGALKRELRKLERKSNRVFIVLQFSLNSAMLLFETAKQMGMMGKGYVWIISDEIASLLDSVDSSVKYNMQGVIGLKTSFEDSSDAFKGFKSRFRRMYGSHYPEEEENSSPSIFALRAYDAITAIGKASGELKGKVTSKRLSQKLLSLDFKGLSGEIRFKNGMLAQSPTFQIINVVGKGYTEIASWSQAHSSLGNFVEHGEMTGPIYWPGGLPTVPKGWTLSEVGKPLKIGVPAGAAFKQFVRVSNLRYKNATLVSGFSVNVFEEVVKRLPYELHYVLVPFYDSYDQMVEQVYYKVLDAAVGDIEVFADRFRYVEYTQPYVSSGLEMVVTVEPDKVKETWMFMKAFTKRMWLQLILMHISICSVVWLIENQHGQNPELKGLGVMLWFSVTILFFAQREPLKCNLARLVLAPWLFVILVVTASFTASLTSMMTVSQLKPSVTNIETLQRTNAAVGCNGNSFIVRYLVNTLKFKPENIKNLSSVDDYPDAFAKGDIAAAFFVVPHAKVFLAKYCNGFIRSGPIYKLGGFGFAFPKGSPLIFDISEAILELTESGDVEQLEKAMLSSFNCSSSLKLGGDSIGPEPFSGLFKISGAISGFAFLITFVRIASKRLDRWSCVQACLINKGFWRWVYIGLCQSSQIYRFSLSSRRSFNQNGIFDDVARVPI</sequence>
<feature type="transmembrane region" description="Helical" evidence="15">
    <location>
        <begin position="645"/>
        <end position="665"/>
    </location>
</feature>
<dbReference type="SUPFAM" id="SSF53850">
    <property type="entry name" value="Periplasmic binding protein-like II"/>
    <property type="match status" value="1"/>
</dbReference>
<evidence type="ECO:0000313" key="19">
    <source>
        <dbReference type="Proteomes" id="UP000237000"/>
    </source>
</evidence>
<dbReference type="InterPro" id="IPR028082">
    <property type="entry name" value="Peripla_BP_I"/>
</dbReference>
<feature type="transmembrane region" description="Helical" evidence="15">
    <location>
        <begin position="618"/>
        <end position="633"/>
    </location>
</feature>
<evidence type="ECO:0000256" key="16">
    <source>
        <dbReference type="SAM" id="SignalP"/>
    </source>
</evidence>
<dbReference type="FunFam" id="1.10.287.70:FF:000172">
    <property type="entry name" value="Glutamate receptor"/>
    <property type="match status" value="1"/>
</dbReference>
<accession>A0A2P5F8T4</accession>
<evidence type="ECO:0000256" key="8">
    <source>
        <dbReference type="ARBA" id="ARBA00023136"/>
    </source>
</evidence>
<evidence type="ECO:0000256" key="3">
    <source>
        <dbReference type="ARBA" id="ARBA00022448"/>
    </source>
</evidence>
<dbReference type="EMBL" id="JXTC01000053">
    <property type="protein sequence ID" value="PON94197.1"/>
    <property type="molecule type" value="Genomic_DNA"/>
</dbReference>
<gene>
    <name evidence="18" type="ORF">TorRG33x02_099350</name>
</gene>
<dbReference type="InterPro" id="IPR017103">
    <property type="entry name" value="Iontropic_Glu_rcpt_pln"/>
</dbReference>
<feature type="disulfide bond" evidence="14">
    <location>
        <begin position="750"/>
        <end position="805"/>
    </location>
</feature>
<dbReference type="InterPro" id="IPR001828">
    <property type="entry name" value="ANF_lig-bd_rcpt"/>
</dbReference>
<evidence type="ECO:0000256" key="12">
    <source>
        <dbReference type="ARBA" id="ARBA00023303"/>
    </source>
</evidence>
<dbReference type="PANTHER" id="PTHR18966">
    <property type="entry name" value="IONOTROPIC GLUTAMATE RECEPTOR"/>
    <property type="match status" value="1"/>
</dbReference>
<dbReference type="Pfam" id="PF01094">
    <property type="entry name" value="ANF_receptor"/>
    <property type="match status" value="1"/>
</dbReference>
<comment type="caution">
    <text evidence="18">The sequence shown here is derived from an EMBL/GenBank/DDBJ whole genome shotgun (WGS) entry which is preliminary data.</text>
</comment>
<feature type="transmembrane region" description="Helical" evidence="15">
    <location>
        <begin position="588"/>
        <end position="606"/>
    </location>
</feature>
<dbReference type="Gene3D" id="3.40.50.2300">
    <property type="match status" value="3"/>
</dbReference>
<evidence type="ECO:0000256" key="9">
    <source>
        <dbReference type="ARBA" id="ARBA00023170"/>
    </source>
</evidence>
<evidence type="ECO:0000256" key="14">
    <source>
        <dbReference type="PIRSR" id="PIRSR037090-50"/>
    </source>
</evidence>
<dbReference type="Gene3D" id="1.10.287.70">
    <property type="match status" value="1"/>
</dbReference>
<dbReference type="FunFam" id="3.40.190.10:FF:000054">
    <property type="entry name" value="Glutamate receptor"/>
    <property type="match status" value="1"/>
</dbReference>
<evidence type="ECO:0000256" key="5">
    <source>
        <dbReference type="ARBA" id="ARBA00022729"/>
    </source>
</evidence>
<keyword evidence="4 15" id="KW-0812">Transmembrane</keyword>
<dbReference type="SMART" id="SM00079">
    <property type="entry name" value="PBPe"/>
    <property type="match status" value="1"/>
</dbReference>
<keyword evidence="10" id="KW-0325">Glycoprotein</keyword>
<keyword evidence="6 15" id="KW-1133">Transmembrane helix</keyword>
<dbReference type="Pfam" id="PF00060">
    <property type="entry name" value="Lig_chan"/>
    <property type="match status" value="1"/>
</dbReference>
<proteinExistence type="inferred from homology"/>
<keyword evidence="8 13" id="KW-0472">Membrane</keyword>
<feature type="domain" description="Ionotropic glutamate receptor C-terminal" evidence="17">
    <location>
        <begin position="467"/>
        <end position="802"/>
    </location>
</feature>
<dbReference type="InterPro" id="IPR044440">
    <property type="entry name" value="GABAb_receptor_plant_PBP1"/>
</dbReference>
<dbReference type="PIRSF" id="PIRSF037090">
    <property type="entry name" value="Iontro_Glu-like_rcpt_pln"/>
    <property type="match status" value="1"/>
</dbReference>
<dbReference type="CDD" id="cd19990">
    <property type="entry name" value="PBP1_GABAb_receptor_plant"/>
    <property type="match status" value="1"/>
</dbReference>
<evidence type="ECO:0000256" key="4">
    <source>
        <dbReference type="ARBA" id="ARBA00022692"/>
    </source>
</evidence>
<feature type="chain" id="PRO_5015117769" description="Glutamate receptor" evidence="16">
    <location>
        <begin position="22"/>
        <end position="902"/>
    </location>
</feature>
<dbReference type="FunFam" id="3.40.50.2300:FF:000188">
    <property type="entry name" value="Glutamate receptor"/>
    <property type="match status" value="1"/>
</dbReference>
<dbReference type="InParanoid" id="A0A2P5F8T4"/>
<evidence type="ECO:0000256" key="11">
    <source>
        <dbReference type="ARBA" id="ARBA00023286"/>
    </source>
</evidence>
<comment type="similarity">
    <text evidence="2 13">Belongs to the glutamate-gated ion channel (TC 1.A.10.1) family.</text>
</comment>
<dbReference type="InterPro" id="IPR001320">
    <property type="entry name" value="Iontro_rcpt_C"/>
</dbReference>
<keyword evidence="12 13" id="KW-0407">Ion channel</keyword>
<comment type="function">
    <text evidence="13">Glutamate-gated receptor that probably acts as non-selective cation channel.</text>
</comment>
<comment type="subcellular location">
    <subcellularLocation>
        <location evidence="1">Membrane</location>
        <topology evidence="1">Multi-pass membrane protein</topology>
    </subcellularLocation>
</comment>
<dbReference type="Proteomes" id="UP000237000">
    <property type="component" value="Unassembled WGS sequence"/>
</dbReference>
<evidence type="ECO:0000313" key="18">
    <source>
        <dbReference type="EMBL" id="PON94197.1"/>
    </source>
</evidence>
<dbReference type="InterPro" id="IPR015683">
    <property type="entry name" value="Ionotropic_Glu_rcpt"/>
</dbReference>
<keyword evidence="5 16" id="KW-0732">Signal</keyword>
<evidence type="ECO:0000256" key="6">
    <source>
        <dbReference type="ARBA" id="ARBA00022989"/>
    </source>
</evidence>
<evidence type="ECO:0000256" key="7">
    <source>
        <dbReference type="ARBA" id="ARBA00023065"/>
    </source>
</evidence>
<dbReference type="GO" id="GO:0016020">
    <property type="term" value="C:membrane"/>
    <property type="evidence" value="ECO:0007669"/>
    <property type="project" value="UniProtKB-SubCell"/>
</dbReference>
<dbReference type="GO" id="GO:0015276">
    <property type="term" value="F:ligand-gated monoatomic ion channel activity"/>
    <property type="evidence" value="ECO:0007669"/>
    <property type="project" value="InterPro"/>
</dbReference>
<evidence type="ECO:0000259" key="17">
    <source>
        <dbReference type="SMART" id="SM00079"/>
    </source>
</evidence>
<dbReference type="AlphaFoldDB" id="A0A2P5F8T4"/>
<evidence type="ECO:0000256" key="13">
    <source>
        <dbReference type="PIRNR" id="PIRNR037090"/>
    </source>
</evidence>
<evidence type="ECO:0000256" key="15">
    <source>
        <dbReference type="SAM" id="Phobius"/>
    </source>
</evidence>
<keyword evidence="11 13" id="KW-1071">Ligand-gated ion channel</keyword>
<reference evidence="19" key="1">
    <citation type="submission" date="2016-06" db="EMBL/GenBank/DDBJ databases">
        <title>Parallel loss of symbiosis genes in relatives of nitrogen-fixing non-legume Parasponia.</title>
        <authorList>
            <person name="Van Velzen R."/>
            <person name="Holmer R."/>
            <person name="Bu F."/>
            <person name="Rutten L."/>
            <person name="Van Zeijl A."/>
            <person name="Liu W."/>
            <person name="Santuari L."/>
            <person name="Cao Q."/>
            <person name="Sharma T."/>
            <person name="Shen D."/>
            <person name="Roswanjaya Y."/>
            <person name="Wardhani T."/>
            <person name="Kalhor M.S."/>
            <person name="Jansen J."/>
            <person name="Van den Hoogen J."/>
            <person name="Gungor B."/>
            <person name="Hartog M."/>
            <person name="Hontelez J."/>
            <person name="Verver J."/>
            <person name="Yang W.-C."/>
            <person name="Schijlen E."/>
            <person name="Repin R."/>
            <person name="Schilthuizen M."/>
            <person name="Schranz E."/>
            <person name="Heidstra R."/>
            <person name="Miyata K."/>
            <person name="Fedorova E."/>
            <person name="Kohlen W."/>
            <person name="Bisseling T."/>
            <person name="Smit S."/>
            <person name="Geurts R."/>
        </authorList>
    </citation>
    <scope>NUCLEOTIDE SEQUENCE [LARGE SCALE GENOMIC DNA]</scope>
    <source>
        <strain evidence="19">cv. RG33-2</strain>
    </source>
</reference>
<dbReference type="OrthoDB" id="5984008at2759"/>
<keyword evidence="9 13" id="KW-0675">Receptor</keyword>
<protein>
    <recommendedName>
        <fullName evidence="13">Glutamate receptor</fullName>
    </recommendedName>
</protein>
<feature type="signal peptide" evidence="16">
    <location>
        <begin position="1"/>
        <end position="21"/>
    </location>
</feature>
<keyword evidence="7 13" id="KW-0406">Ion transport</keyword>
<organism evidence="18 19">
    <name type="scientific">Trema orientale</name>
    <name type="common">Charcoal tree</name>
    <name type="synonym">Celtis orientalis</name>
    <dbReference type="NCBI Taxonomy" id="63057"/>
    <lineage>
        <taxon>Eukaryota</taxon>
        <taxon>Viridiplantae</taxon>
        <taxon>Streptophyta</taxon>
        <taxon>Embryophyta</taxon>
        <taxon>Tracheophyta</taxon>
        <taxon>Spermatophyta</taxon>
        <taxon>Magnoliopsida</taxon>
        <taxon>eudicotyledons</taxon>
        <taxon>Gunneridae</taxon>
        <taxon>Pentapetalae</taxon>
        <taxon>rosids</taxon>
        <taxon>fabids</taxon>
        <taxon>Rosales</taxon>
        <taxon>Cannabaceae</taxon>
        <taxon>Trema</taxon>
    </lineage>
</organism>
<evidence type="ECO:0000256" key="10">
    <source>
        <dbReference type="ARBA" id="ARBA00023180"/>
    </source>
</evidence>
<dbReference type="SUPFAM" id="SSF53822">
    <property type="entry name" value="Periplasmic binding protein-like I"/>
    <property type="match status" value="1"/>
</dbReference>
<keyword evidence="14" id="KW-1015">Disulfide bond</keyword>
<evidence type="ECO:0000256" key="1">
    <source>
        <dbReference type="ARBA" id="ARBA00004141"/>
    </source>
</evidence>
<dbReference type="CDD" id="cd13686">
    <property type="entry name" value="GluR_Plant"/>
    <property type="match status" value="1"/>
</dbReference>
<dbReference type="Gene3D" id="3.40.190.10">
    <property type="entry name" value="Periplasmic binding protein-like II"/>
    <property type="match status" value="2"/>
</dbReference>
<keyword evidence="3 13" id="KW-0813">Transport</keyword>
<name>A0A2P5F8T4_TREOI</name>
<dbReference type="STRING" id="63057.A0A2P5F8T4"/>
<evidence type="ECO:0000256" key="2">
    <source>
        <dbReference type="ARBA" id="ARBA00008685"/>
    </source>
</evidence>